<dbReference type="AlphaFoldDB" id="A0A8J2P8M7"/>
<evidence type="ECO:0000256" key="3">
    <source>
        <dbReference type="SAM" id="Phobius"/>
    </source>
</evidence>
<reference evidence="4" key="1">
    <citation type="submission" date="2021-06" db="EMBL/GenBank/DDBJ databases">
        <authorList>
            <person name="Hodson N. C."/>
            <person name="Mongue J. A."/>
            <person name="Jaron S. K."/>
        </authorList>
    </citation>
    <scope>NUCLEOTIDE SEQUENCE</scope>
</reference>
<evidence type="ECO:0000313" key="5">
    <source>
        <dbReference type="Proteomes" id="UP000708208"/>
    </source>
</evidence>
<keyword evidence="3" id="KW-0812">Transmembrane</keyword>
<evidence type="ECO:0008006" key="6">
    <source>
        <dbReference type="Google" id="ProtNLM"/>
    </source>
</evidence>
<keyword evidence="3" id="KW-1133">Transmembrane helix</keyword>
<keyword evidence="5" id="KW-1185">Reference proteome</keyword>
<dbReference type="PANTHER" id="PTHR15486">
    <property type="entry name" value="ANCIENT UBIQUITOUS PROTEIN"/>
    <property type="match status" value="1"/>
</dbReference>
<proteinExistence type="predicted"/>
<evidence type="ECO:0000313" key="4">
    <source>
        <dbReference type="EMBL" id="CAG7727971.1"/>
    </source>
</evidence>
<name>A0A8J2P8M7_9HEXA</name>
<accession>A0A8J2P8M7</accession>
<keyword evidence="2 3" id="KW-0472">Membrane</keyword>
<sequence>MGEQVRLEQLFHSSWFRPAGLSTLALILYAPVGVCLLVVRLFIAVQFFILALILPPNKFRQKVLRIICGVLGLTISTDGDSHPHGKVFVSNHITSFDHLAIHLATNAFAPTKKKIFKFLMKPLALFLTDNESVTNEQIEFFDDPVIVFPEGKPTNGEVGMLAFTTVTIPEGFTIQPVGLQVSRPFFHANCITASLTEEIIIGLFLPNTHFSIKFLSVETVDAEGDWKKRTQATIAQSLNLVPTKFTTADRAEWLKRILFRPPSVATMARAVQQQLSPQILAPETILAALQRTGTVDGAVQYLRQTCAASLQASGSGLPPTFPKSAAQRMMSFQERKRIMIATARQKYIEKHGLNISG</sequence>
<dbReference type="OrthoDB" id="1854593at2759"/>
<comment type="subcellular location">
    <subcellularLocation>
        <location evidence="1">Membrane</location>
    </subcellularLocation>
</comment>
<evidence type="ECO:0000256" key="1">
    <source>
        <dbReference type="ARBA" id="ARBA00004370"/>
    </source>
</evidence>
<dbReference type="GO" id="GO:0036503">
    <property type="term" value="P:ERAD pathway"/>
    <property type="evidence" value="ECO:0007669"/>
    <property type="project" value="TreeGrafter"/>
</dbReference>
<dbReference type="EMBL" id="CAJVCH010156362">
    <property type="protein sequence ID" value="CAG7727971.1"/>
    <property type="molecule type" value="Genomic_DNA"/>
</dbReference>
<comment type="caution">
    <text evidence="4">The sequence shown here is derived from an EMBL/GenBank/DDBJ whole genome shotgun (WGS) entry which is preliminary data.</text>
</comment>
<evidence type="ECO:0000256" key="2">
    <source>
        <dbReference type="ARBA" id="ARBA00023136"/>
    </source>
</evidence>
<organism evidence="4 5">
    <name type="scientific">Allacma fusca</name>
    <dbReference type="NCBI Taxonomy" id="39272"/>
    <lineage>
        <taxon>Eukaryota</taxon>
        <taxon>Metazoa</taxon>
        <taxon>Ecdysozoa</taxon>
        <taxon>Arthropoda</taxon>
        <taxon>Hexapoda</taxon>
        <taxon>Collembola</taxon>
        <taxon>Symphypleona</taxon>
        <taxon>Sminthuridae</taxon>
        <taxon>Allacma</taxon>
    </lineage>
</organism>
<gene>
    <name evidence="4" type="ORF">AFUS01_LOCUS16784</name>
</gene>
<dbReference type="Proteomes" id="UP000708208">
    <property type="component" value="Unassembled WGS sequence"/>
</dbReference>
<dbReference type="PANTHER" id="PTHR15486:SF96">
    <property type="entry name" value="LIPID DROPLET-REGULATING VLDL ASSEMBLY FACTOR AUP1"/>
    <property type="match status" value="1"/>
</dbReference>
<protein>
    <recommendedName>
        <fullName evidence="6">Ancient ubiquitous protein 1</fullName>
    </recommendedName>
</protein>
<dbReference type="GO" id="GO:0005789">
    <property type="term" value="C:endoplasmic reticulum membrane"/>
    <property type="evidence" value="ECO:0007669"/>
    <property type="project" value="TreeGrafter"/>
</dbReference>
<feature type="transmembrane region" description="Helical" evidence="3">
    <location>
        <begin position="26"/>
        <end position="54"/>
    </location>
</feature>